<dbReference type="VEuPathDB" id="MicrosporidiaDB:H312_00625"/>
<dbReference type="Proteomes" id="UP000030655">
    <property type="component" value="Unassembled WGS sequence"/>
</dbReference>
<protein>
    <submittedName>
        <fullName evidence="1">Uncharacterized protein</fullName>
    </submittedName>
</protein>
<accession>A0A059F4F5</accession>
<organism evidence="1 2">
    <name type="scientific">Anncaliia algerae PRA339</name>
    <dbReference type="NCBI Taxonomy" id="1288291"/>
    <lineage>
        <taxon>Eukaryota</taxon>
        <taxon>Fungi</taxon>
        <taxon>Fungi incertae sedis</taxon>
        <taxon>Microsporidia</taxon>
        <taxon>Tubulinosematoidea</taxon>
        <taxon>Tubulinosematidae</taxon>
        <taxon>Anncaliia</taxon>
    </lineage>
</organism>
<dbReference type="HOGENOM" id="CLU_096845_0_0_1"/>
<reference evidence="2" key="1">
    <citation type="submission" date="2013-02" db="EMBL/GenBank/DDBJ databases">
        <authorList>
            <consortium name="The Broad Institute Genome Sequencing Platform"/>
            <person name="Cuomo C."/>
            <person name="Becnel J."/>
            <person name="Sanscrainte N."/>
            <person name="Walker B."/>
            <person name="Young S.K."/>
            <person name="Zeng Q."/>
            <person name="Gargeya S."/>
            <person name="Fitzgerald M."/>
            <person name="Haas B."/>
            <person name="Abouelleil A."/>
            <person name="Alvarado L."/>
            <person name="Arachchi H.M."/>
            <person name="Berlin A.M."/>
            <person name="Chapman S.B."/>
            <person name="Dewar J."/>
            <person name="Goldberg J."/>
            <person name="Griggs A."/>
            <person name="Gujja S."/>
            <person name="Hansen M."/>
            <person name="Howarth C."/>
            <person name="Imamovic A."/>
            <person name="Larimer J."/>
            <person name="McCowan C."/>
            <person name="Murphy C."/>
            <person name="Neiman D."/>
            <person name="Pearson M."/>
            <person name="Priest M."/>
            <person name="Roberts A."/>
            <person name="Saif S."/>
            <person name="Shea T."/>
            <person name="Sisk P."/>
            <person name="Sykes S."/>
            <person name="Wortman J."/>
            <person name="Nusbaum C."/>
            <person name="Birren B."/>
        </authorList>
    </citation>
    <scope>NUCLEOTIDE SEQUENCE [LARGE SCALE GENOMIC DNA]</scope>
    <source>
        <strain evidence="2">PRA339</strain>
    </source>
</reference>
<evidence type="ECO:0000313" key="1">
    <source>
        <dbReference type="EMBL" id="KCZ81982.1"/>
    </source>
</evidence>
<gene>
    <name evidence="1" type="ORF">H312_00625</name>
</gene>
<dbReference type="OrthoDB" id="10285799at2759"/>
<sequence>MLIFINFLHVLTSQSNSTSEDLNSVLERYKFIGEGKIFLRKINCWDNSEVFNSTDMYIGKAKENFILFSTNLEVLLQFQYFYLSIVSNIELIQTICAKLDYFSGHEKYLNSDLKRTYQALSEQIIICQENIYNFISLTNNESNNRIISNPMIITYKSNTDGFKSFTEELMNMAQLLEQLRIVFRDIFNNTC</sequence>
<evidence type="ECO:0000313" key="2">
    <source>
        <dbReference type="Proteomes" id="UP000030655"/>
    </source>
</evidence>
<reference evidence="1 2" key="2">
    <citation type="submission" date="2014-03" db="EMBL/GenBank/DDBJ databases">
        <title>The Genome Sequence of Anncaliia algerae insect isolate PRA339.</title>
        <authorList>
            <consortium name="The Broad Institute Genome Sequencing Platform"/>
            <consortium name="The Broad Institute Genome Sequencing Center for Infectious Disease"/>
            <person name="Cuomo C."/>
            <person name="Becnel J."/>
            <person name="Sanscrainte N."/>
            <person name="Walker B."/>
            <person name="Young S.K."/>
            <person name="Zeng Q."/>
            <person name="Gargeya S."/>
            <person name="Fitzgerald M."/>
            <person name="Haas B."/>
            <person name="Abouelleil A."/>
            <person name="Alvarado L."/>
            <person name="Arachchi H.M."/>
            <person name="Berlin A.M."/>
            <person name="Chapman S.B."/>
            <person name="Dewar J."/>
            <person name="Goldberg J."/>
            <person name="Griggs A."/>
            <person name="Gujja S."/>
            <person name="Hansen M."/>
            <person name="Howarth C."/>
            <person name="Imamovic A."/>
            <person name="Larimer J."/>
            <person name="McCowan C."/>
            <person name="Murphy C."/>
            <person name="Neiman D."/>
            <person name="Pearson M."/>
            <person name="Priest M."/>
            <person name="Roberts A."/>
            <person name="Saif S."/>
            <person name="Shea T."/>
            <person name="Sisk P."/>
            <person name="Sykes S."/>
            <person name="Wortman J."/>
            <person name="Nusbaum C."/>
            <person name="Birren B."/>
        </authorList>
    </citation>
    <scope>NUCLEOTIDE SEQUENCE [LARGE SCALE GENOMIC DNA]</scope>
    <source>
        <strain evidence="1 2">PRA339</strain>
    </source>
</reference>
<proteinExistence type="predicted"/>
<name>A0A059F4F5_9MICR</name>
<keyword evidence="2" id="KW-1185">Reference proteome</keyword>
<dbReference type="AlphaFoldDB" id="A0A059F4F5"/>
<dbReference type="EMBL" id="KK365134">
    <property type="protein sequence ID" value="KCZ81982.1"/>
    <property type="molecule type" value="Genomic_DNA"/>
</dbReference>